<dbReference type="EMBL" id="OR751387">
    <property type="protein sequence ID" value="WPD49290.1"/>
    <property type="molecule type" value="mRNA"/>
</dbReference>
<feature type="region of interest" description="Disordered" evidence="10">
    <location>
        <begin position="496"/>
        <end position="519"/>
    </location>
</feature>
<feature type="region of interest" description="Disordered" evidence="10">
    <location>
        <begin position="194"/>
        <end position="223"/>
    </location>
</feature>
<dbReference type="Pfam" id="PF03110">
    <property type="entry name" value="SBP"/>
    <property type="match status" value="1"/>
</dbReference>
<accession>A0AAF0Z0E1</accession>
<feature type="region of interest" description="Disordered" evidence="10">
    <location>
        <begin position="395"/>
        <end position="439"/>
    </location>
</feature>
<proteinExistence type="evidence at transcript level"/>
<keyword evidence="7" id="KW-0804">Transcription</keyword>
<dbReference type="InterPro" id="IPR036770">
    <property type="entry name" value="Ankyrin_rpt-contain_sf"/>
</dbReference>
<keyword evidence="3 9" id="KW-0863">Zinc-finger</keyword>
<evidence type="ECO:0000256" key="8">
    <source>
        <dbReference type="ARBA" id="ARBA00023242"/>
    </source>
</evidence>
<dbReference type="GO" id="GO:0005634">
    <property type="term" value="C:nucleus"/>
    <property type="evidence" value="ECO:0007669"/>
    <property type="project" value="UniProtKB-SubCell"/>
</dbReference>
<dbReference type="Gene3D" id="4.10.1100.10">
    <property type="entry name" value="Transcription factor, SBP-box domain"/>
    <property type="match status" value="1"/>
</dbReference>
<dbReference type="GO" id="GO:0008270">
    <property type="term" value="F:zinc ion binding"/>
    <property type="evidence" value="ECO:0007669"/>
    <property type="project" value="UniProtKB-KW"/>
</dbReference>
<evidence type="ECO:0000256" key="9">
    <source>
        <dbReference type="PROSITE-ProRule" id="PRU00470"/>
    </source>
</evidence>
<evidence type="ECO:0000256" key="4">
    <source>
        <dbReference type="ARBA" id="ARBA00022833"/>
    </source>
</evidence>
<evidence type="ECO:0000256" key="11">
    <source>
        <dbReference type="SAM" id="Phobius"/>
    </source>
</evidence>
<feature type="domain" description="SBP-type" evidence="12">
    <location>
        <begin position="128"/>
        <end position="205"/>
    </location>
</feature>
<dbReference type="SUPFAM" id="SSF48403">
    <property type="entry name" value="Ankyrin repeat"/>
    <property type="match status" value="1"/>
</dbReference>
<feature type="compositionally biased region" description="Polar residues" evidence="10">
    <location>
        <begin position="412"/>
        <end position="427"/>
    </location>
</feature>
<keyword evidence="11" id="KW-0472">Membrane</keyword>
<protein>
    <submittedName>
        <fullName evidence="13">SPL-like protein 5</fullName>
    </submittedName>
</protein>
<comment type="subcellular location">
    <subcellularLocation>
        <location evidence="1">Nucleus</location>
    </subcellularLocation>
</comment>
<dbReference type="InterPro" id="IPR036893">
    <property type="entry name" value="SBP_sf"/>
</dbReference>
<keyword evidence="2" id="KW-0479">Metal-binding</keyword>
<reference evidence="13" key="1">
    <citation type="submission" date="2023-10" db="EMBL/GenBank/DDBJ databases">
        <title>How to awaken a sleeping giant: antagonistic expression of flowering locus T homologs and elements of the age related pathway are associated with the flowering transition in Agave tequilana.</title>
        <authorList>
            <person name="Hernandez-Soriano L."/>
            <person name="Galvez-Sandre L."/>
            <person name="Avila De Dios E."/>
            <person name="Simpson J."/>
        </authorList>
    </citation>
    <scope>NUCLEOTIDE SEQUENCE</scope>
</reference>
<dbReference type="Pfam" id="PF26102">
    <property type="entry name" value="Ig_SPL7"/>
    <property type="match status" value="1"/>
</dbReference>
<evidence type="ECO:0000259" key="12">
    <source>
        <dbReference type="PROSITE" id="PS51141"/>
    </source>
</evidence>
<dbReference type="AlphaFoldDB" id="A0AAF0Z0E1"/>
<dbReference type="InterPro" id="IPR044817">
    <property type="entry name" value="SBP-like"/>
</dbReference>
<evidence type="ECO:0000256" key="5">
    <source>
        <dbReference type="ARBA" id="ARBA00023015"/>
    </source>
</evidence>
<dbReference type="PANTHER" id="PTHR31251">
    <property type="entry name" value="SQUAMOSA PROMOTER-BINDING-LIKE PROTEIN 4"/>
    <property type="match status" value="1"/>
</dbReference>
<evidence type="ECO:0000256" key="10">
    <source>
        <dbReference type="SAM" id="MobiDB-lite"/>
    </source>
</evidence>
<keyword evidence="4" id="KW-0862">Zinc</keyword>
<feature type="compositionally biased region" description="Low complexity" evidence="10">
    <location>
        <begin position="214"/>
        <end position="223"/>
    </location>
</feature>
<keyword evidence="11" id="KW-0812">Transmembrane</keyword>
<dbReference type="GO" id="GO:0003677">
    <property type="term" value="F:DNA binding"/>
    <property type="evidence" value="ECO:0007669"/>
    <property type="project" value="UniProtKB-KW"/>
</dbReference>
<evidence type="ECO:0000256" key="3">
    <source>
        <dbReference type="ARBA" id="ARBA00022771"/>
    </source>
</evidence>
<keyword evidence="8" id="KW-0539">Nucleus</keyword>
<organism evidence="13">
    <name type="scientific">Agave tequilana</name>
    <name type="common">Tequila agave</name>
    <dbReference type="NCBI Taxonomy" id="386106"/>
    <lineage>
        <taxon>Eukaryota</taxon>
        <taxon>Viridiplantae</taxon>
        <taxon>Streptophyta</taxon>
        <taxon>Embryophyta</taxon>
        <taxon>Tracheophyta</taxon>
        <taxon>Spermatophyta</taxon>
        <taxon>Magnoliopsida</taxon>
        <taxon>Liliopsida</taxon>
        <taxon>Asparagales</taxon>
        <taxon>Asparagaceae</taxon>
        <taxon>Agavoideae</taxon>
        <taxon>Agave</taxon>
    </lineage>
</organism>
<dbReference type="PANTHER" id="PTHR31251:SF110">
    <property type="entry name" value="SQUAMOSA PROMOTER-BINDING-LIKE PROTEIN 14"/>
    <property type="match status" value="1"/>
</dbReference>
<keyword evidence="6" id="KW-0238">DNA-binding</keyword>
<dbReference type="FunFam" id="4.10.1100.10:FF:000001">
    <property type="entry name" value="Squamosa promoter-binding-like protein 14"/>
    <property type="match status" value="1"/>
</dbReference>
<dbReference type="Gene3D" id="1.25.40.20">
    <property type="entry name" value="Ankyrin repeat-containing domain"/>
    <property type="match status" value="1"/>
</dbReference>
<dbReference type="PROSITE" id="PS51141">
    <property type="entry name" value="ZF_SBP"/>
    <property type="match status" value="1"/>
</dbReference>
<evidence type="ECO:0000256" key="1">
    <source>
        <dbReference type="ARBA" id="ARBA00004123"/>
    </source>
</evidence>
<dbReference type="SUPFAM" id="SSF103612">
    <property type="entry name" value="SBT domain"/>
    <property type="match status" value="1"/>
</dbReference>
<dbReference type="InterPro" id="IPR004333">
    <property type="entry name" value="SBP_dom"/>
</dbReference>
<evidence type="ECO:0000256" key="2">
    <source>
        <dbReference type="ARBA" id="ARBA00022723"/>
    </source>
</evidence>
<keyword evidence="11" id="KW-1133">Transmembrane helix</keyword>
<name>A0AAF0Z0E1_AGATE</name>
<keyword evidence="5" id="KW-0805">Transcription regulation</keyword>
<feature type="compositionally biased region" description="Low complexity" evidence="10">
    <location>
        <begin position="502"/>
        <end position="515"/>
    </location>
</feature>
<evidence type="ECO:0000256" key="7">
    <source>
        <dbReference type="ARBA" id="ARBA00023163"/>
    </source>
</evidence>
<feature type="transmembrane region" description="Helical" evidence="11">
    <location>
        <begin position="998"/>
        <end position="1019"/>
    </location>
</feature>
<feature type="compositionally biased region" description="Basic residues" evidence="10">
    <location>
        <begin position="194"/>
        <end position="204"/>
    </location>
</feature>
<sequence>MEGEIGAQTAPPVVMQQSLPSLLREAPQVAKKRHLAWQKANFRASAHTNWNPSLFSWDSTRFSVKESSNEVAKLQNSVLTRNSEEGGENLTLKLGRGGASIVEEDRAAVRPSKKVRSGSPGSVGGGNYPMCQVDDCKTDLSNAKDYHRRHKVCEVHSKMTKALVGKQMQRFCQQCSRFHPLSEFDEGKRSCRRRLAGHNRRRRKTQPEDGTSRLLSPGNQGSSGNSNLDIVNLLAIFARLQGNGAGADKDASGPLEPDRDQVDHILSKIHSLRVANSASRSSVPGGFDLDVSQVSEQPSLEHPAKINGNPSTVDFLAVLSAAIGASPDAIATLTQASSDSSGDDKTKITCAEPVTDINAHNQSTSIFSSVGSARNRCTLQTQFDVSKDPVEKARPTLPLQLFSSAEDDSPPDSGSTRKYLSSESSNPVDDRSPSCSPPVAQKFFPLHSVTENMKHERMFFKDNASVETMANHGRVTPLDFFKEPERRVGNGAVQSCQAGYTSSSGSDHSPSSSNSDGQDRTGRIIFKLFDKDPSSFPGALRSQILNWLSSSPSEMESYIRPGCVVLSIYASMPSGAWDELERNLLKRISSLVQSSESEFWQTGRFLVRTNRQLASHKDGKIRLCKSWKTWSAPELISVSPIAIVSGQETSFVLKGRNLTAPGTRIHCTYKGGYMSKEVVGSAYPGTIYNGSSMESFSFHGGSVDNFGRCFIEVENGFKGNSFPVIIADPTICQELRVLESNFEGDITTDAISEDQVGPRSREDVLHFLNELGWLFQRKNIPSDAFLTNFSSKRFNFLLTFSVERDWPAVVKALLDILVQRSLISDDSLVQELLEMLLEIQLLSRAVKRKCRKMVDLLLHYSVKKSTSDSKMYLFPPNSAGPGGITPLHLAASTQDSEDMVNALTDDPQEIGLNCWSSVFDESGQSPYMYASTRNCDSYNELVARKLADKQTGQISMSVGNQDTGSRLATVRSCACCARMDTHRFKPIIRNRGLLHRPYIHSMLAIAAVCVCVCLLMRGLPKLDNIAPFMWENLEYGPK</sequence>
<evidence type="ECO:0000313" key="13">
    <source>
        <dbReference type="EMBL" id="WPD49290.1"/>
    </source>
</evidence>
<evidence type="ECO:0000256" key="6">
    <source>
        <dbReference type="ARBA" id="ARBA00023125"/>
    </source>
</evidence>